<sequence length="97" mass="9731">MGATLSVRHPVAGPPEVHVLRNPGKPALGMISGSSDAETQEHQACAAAAAGSAAQGSARVLSAQGLHPPEDSWRRGPPCEVPALVRAGPAPGPWASN</sequence>
<name>A0AA40LDM7_CNENI</name>
<gene>
    <name evidence="2" type="ORF">QTO34_012947</name>
</gene>
<feature type="compositionally biased region" description="Low complexity" evidence="1">
    <location>
        <begin position="43"/>
        <end position="58"/>
    </location>
</feature>
<keyword evidence="3" id="KW-1185">Reference proteome</keyword>
<dbReference type="EMBL" id="JAULJE010000027">
    <property type="protein sequence ID" value="KAK1327658.1"/>
    <property type="molecule type" value="Genomic_DNA"/>
</dbReference>
<dbReference type="Proteomes" id="UP001177744">
    <property type="component" value="Unassembled WGS sequence"/>
</dbReference>
<evidence type="ECO:0000256" key="1">
    <source>
        <dbReference type="SAM" id="MobiDB-lite"/>
    </source>
</evidence>
<proteinExistence type="predicted"/>
<organism evidence="2 3">
    <name type="scientific">Cnephaeus nilssonii</name>
    <name type="common">Northern bat</name>
    <name type="synonym">Eptesicus nilssonii</name>
    <dbReference type="NCBI Taxonomy" id="3371016"/>
    <lineage>
        <taxon>Eukaryota</taxon>
        <taxon>Metazoa</taxon>
        <taxon>Chordata</taxon>
        <taxon>Craniata</taxon>
        <taxon>Vertebrata</taxon>
        <taxon>Euteleostomi</taxon>
        <taxon>Mammalia</taxon>
        <taxon>Eutheria</taxon>
        <taxon>Laurasiatheria</taxon>
        <taxon>Chiroptera</taxon>
        <taxon>Yangochiroptera</taxon>
        <taxon>Vespertilionidae</taxon>
        <taxon>Cnephaeus</taxon>
    </lineage>
</organism>
<reference evidence="2" key="1">
    <citation type="submission" date="2023-06" db="EMBL/GenBank/DDBJ databases">
        <title>Reference genome for the Northern bat (Eptesicus nilssonii), a most northern bat species.</title>
        <authorList>
            <person name="Laine V.N."/>
            <person name="Pulliainen A.T."/>
            <person name="Lilley T.M."/>
        </authorList>
    </citation>
    <scope>NUCLEOTIDE SEQUENCE</scope>
    <source>
        <strain evidence="2">BLF_Eptnil</strain>
        <tissue evidence="2">Kidney</tissue>
    </source>
</reference>
<accession>A0AA40LDM7</accession>
<protein>
    <submittedName>
        <fullName evidence="2">Uncharacterized protein</fullName>
    </submittedName>
</protein>
<comment type="caution">
    <text evidence="2">The sequence shown here is derived from an EMBL/GenBank/DDBJ whole genome shotgun (WGS) entry which is preliminary data.</text>
</comment>
<dbReference type="AlphaFoldDB" id="A0AA40LDM7"/>
<evidence type="ECO:0000313" key="2">
    <source>
        <dbReference type="EMBL" id="KAK1327658.1"/>
    </source>
</evidence>
<feature type="region of interest" description="Disordered" evidence="1">
    <location>
        <begin position="1"/>
        <end position="97"/>
    </location>
</feature>
<evidence type="ECO:0000313" key="3">
    <source>
        <dbReference type="Proteomes" id="UP001177744"/>
    </source>
</evidence>